<protein>
    <submittedName>
        <fullName evidence="2">Flagellar assembly protein FliX</fullName>
    </submittedName>
</protein>
<sequence>MKVGGSGKITSTSGAKGGKAASKSGAKFSVPEEEVEAAAASGVPSASPIGSIDAIMALQGVGDSTEQNEKTLEKGEDLLEKLDEIRHGLLMGNVSAQKLLQLKDTLASYKISGSDPKLAEIVKDIEVRAAVELAKFGY</sequence>
<organism evidence="2 3">
    <name type="scientific">Sneathiella marina</name>
    <dbReference type="NCBI Taxonomy" id="2950108"/>
    <lineage>
        <taxon>Bacteria</taxon>
        <taxon>Pseudomonadati</taxon>
        <taxon>Pseudomonadota</taxon>
        <taxon>Alphaproteobacteria</taxon>
        <taxon>Sneathiellales</taxon>
        <taxon>Sneathiellaceae</taxon>
        <taxon>Sneathiella</taxon>
    </lineage>
</organism>
<evidence type="ECO:0000313" key="3">
    <source>
        <dbReference type="Proteomes" id="UP001056291"/>
    </source>
</evidence>
<evidence type="ECO:0000256" key="1">
    <source>
        <dbReference type="SAM" id="MobiDB-lite"/>
    </source>
</evidence>
<evidence type="ECO:0000313" key="2">
    <source>
        <dbReference type="EMBL" id="USG59839.1"/>
    </source>
</evidence>
<dbReference type="Proteomes" id="UP001056291">
    <property type="component" value="Chromosome"/>
</dbReference>
<dbReference type="InterPro" id="IPR019704">
    <property type="entry name" value="Flagellar_assmbl_FliX_class2"/>
</dbReference>
<dbReference type="RefSeq" id="WP_251932609.1">
    <property type="nucleotide sequence ID" value="NZ_CP098747.1"/>
</dbReference>
<keyword evidence="2" id="KW-0282">Flagellum</keyword>
<keyword evidence="2" id="KW-0966">Cell projection</keyword>
<name>A0ABY4W3G6_9PROT</name>
<feature type="region of interest" description="Disordered" evidence="1">
    <location>
        <begin position="1"/>
        <end position="34"/>
    </location>
</feature>
<reference evidence="2" key="1">
    <citation type="submission" date="2022-06" db="EMBL/GenBank/DDBJ databases">
        <title>Sneathiella actinostolidae sp. nov., isolated from a sea anemonein the Western Pacific Ocean.</title>
        <authorList>
            <person name="Wei M.J."/>
        </authorList>
    </citation>
    <scope>NUCLEOTIDE SEQUENCE</scope>
    <source>
        <strain evidence="2">PHK-P5</strain>
    </source>
</reference>
<gene>
    <name evidence="2" type="ORF">NBZ79_11690</name>
</gene>
<proteinExistence type="predicted"/>
<accession>A0ABY4W3G6</accession>
<dbReference type="Pfam" id="PF10768">
    <property type="entry name" value="FliX"/>
    <property type="match status" value="1"/>
</dbReference>
<keyword evidence="2" id="KW-0969">Cilium</keyword>
<keyword evidence="3" id="KW-1185">Reference proteome</keyword>
<dbReference type="EMBL" id="CP098747">
    <property type="protein sequence ID" value="USG59839.1"/>
    <property type="molecule type" value="Genomic_DNA"/>
</dbReference>
<feature type="compositionally biased region" description="Low complexity" evidence="1">
    <location>
        <begin position="10"/>
        <end position="29"/>
    </location>
</feature>